<dbReference type="Proteomes" id="UP000234323">
    <property type="component" value="Unassembled WGS sequence"/>
</dbReference>
<comment type="caution">
    <text evidence="1">The sequence shown here is derived from an EMBL/GenBank/DDBJ whole genome shotgun (WGS) entry which is preliminary data.</text>
</comment>
<sequence length="119" mass="13911">MATILFNTSKASPISYYIYNYLPIHNPNGVDAFIIKKALWSTHLISLDKSYNLVKSNWNNYYKLVDLLELSLKNTNNYIKAIQSFIKLPKIKSYLKQYIIPIPADFLDNYLLEKQLLAF</sequence>
<name>A0A2I1H1V5_9GLOM</name>
<evidence type="ECO:0000313" key="2">
    <source>
        <dbReference type="Proteomes" id="UP000234323"/>
    </source>
</evidence>
<accession>A0A2I1H1V5</accession>
<protein>
    <submittedName>
        <fullName evidence="1">Uncharacterized protein</fullName>
    </submittedName>
</protein>
<dbReference type="AlphaFoldDB" id="A0A2I1H1V5"/>
<proteinExistence type="predicted"/>
<reference evidence="1 2" key="1">
    <citation type="submission" date="2015-10" db="EMBL/GenBank/DDBJ databases">
        <title>Genome analyses suggest a sexual origin of heterokaryosis in a supposedly ancient asexual fungus.</title>
        <authorList>
            <person name="Ropars J."/>
            <person name="Sedzielewska K."/>
            <person name="Noel J."/>
            <person name="Charron P."/>
            <person name="Farinelli L."/>
            <person name="Marton T."/>
            <person name="Kruger M."/>
            <person name="Pelin A."/>
            <person name="Brachmann A."/>
            <person name="Corradi N."/>
        </authorList>
    </citation>
    <scope>NUCLEOTIDE SEQUENCE [LARGE SCALE GENOMIC DNA]</scope>
    <source>
        <strain evidence="1 2">A4</strain>
    </source>
</reference>
<gene>
    <name evidence="1" type="ORF">RhiirA4_470774</name>
</gene>
<dbReference type="VEuPathDB" id="FungiDB:RhiirA1_421180"/>
<dbReference type="EMBL" id="LLXI01001285">
    <property type="protein sequence ID" value="PKY52872.1"/>
    <property type="molecule type" value="Genomic_DNA"/>
</dbReference>
<organism evidence="1 2">
    <name type="scientific">Rhizophagus irregularis</name>
    <dbReference type="NCBI Taxonomy" id="588596"/>
    <lineage>
        <taxon>Eukaryota</taxon>
        <taxon>Fungi</taxon>
        <taxon>Fungi incertae sedis</taxon>
        <taxon>Mucoromycota</taxon>
        <taxon>Glomeromycotina</taxon>
        <taxon>Glomeromycetes</taxon>
        <taxon>Glomerales</taxon>
        <taxon>Glomeraceae</taxon>
        <taxon>Rhizophagus</taxon>
    </lineage>
</organism>
<evidence type="ECO:0000313" key="1">
    <source>
        <dbReference type="EMBL" id="PKY52872.1"/>
    </source>
</evidence>
<keyword evidence="2" id="KW-1185">Reference proteome</keyword>